<dbReference type="PANTHER" id="PTHR35202:SF2">
    <property type="entry name" value="TRANSMEMBRANE PROTEIN"/>
    <property type="match status" value="1"/>
</dbReference>
<dbReference type="Proteomes" id="UP000007797">
    <property type="component" value="Unassembled WGS sequence"/>
</dbReference>
<feature type="transmembrane region" description="Helical" evidence="1">
    <location>
        <begin position="398"/>
        <end position="431"/>
    </location>
</feature>
<organism evidence="3 4">
    <name type="scientific">Cavenderia fasciculata</name>
    <name type="common">Slime mold</name>
    <name type="synonym">Dictyostelium fasciculatum</name>
    <dbReference type="NCBI Taxonomy" id="261658"/>
    <lineage>
        <taxon>Eukaryota</taxon>
        <taxon>Amoebozoa</taxon>
        <taxon>Evosea</taxon>
        <taxon>Eumycetozoa</taxon>
        <taxon>Dictyostelia</taxon>
        <taxon>Acytosteliales</taxon>
        <taxon>Cavenderiaceae</taxon>
        <taxon>Cavenderia</taxon>
    </lineage>
</organism>
<evidence type="ECO:0000259" key="2">
    <source>
        <dbReference type="PROSITE" id="PS51283"/>
    </source>
</evidence>
<protein>
    <recommendedName>
        <fullName evidence="2">DUSP domain-containing protein</fullName>
    </recommendedName>
</protein>
<dbReference type="Pfam" id="PF02214">
    <property type="entry name" value="BTB_2"/>
    <property type="match status" value="1"/>
</dbReference>
<accession>F4PN35</accession>
<dbReference type="OrthoDB" id="6077599at2759"/>
<reference evidence="4" key="1">
    <citation type="journal article" date="2011" name="Genome Res.">
        <title>Phylogeny-wide analysis of social amoeba genomes highlights ancient origins for complex intercellular communication.</title>
        <authorList>
            <person name="Heidel A.J."/>
            <person name="Lawal H.M."/>
            <person name="Felder M."/>
            <person name="Schilde C."/>
            <person name="Helps N.R."/>
            <person name="Tunggal B."/>
            <person name="Rivero F."/>
            <person name="John U."/>
            <person name="Schleicher M."/>
            <person name="Eichinger L."/>
            <person name="Platzer M."/>
            <person name="Noegel A.A."/>
            <person name="Schaap P."/>
            <person name="Gloeckner G."/>
        </authorList>
    </citation>
    <scope>NUCLEOTIDE SEQUENCE [LARGE SCALE GENOMIC DNA]</scope>
    <source>
        <strain evidence="4">SH3</strain>
    </source>
</reference>
<keyword evidence="4" id="KW-1185">Reference proteome</keyword>
<dbReference type="GO" id="GO:0051260">
    <property type="term" value="P:protein homooligomerization"/>
    <property type="evidence" value="ECO:0007669"/>
    <property type="project" value="InterPro"/>
</dbReference>
<proteinExistence type="predicted"/>
<dbReference type="SUPFAM" id="SSF54695">
    <property type="entry name" value="POZ domain"/>
    <property type="match status" value="1"/>
</dbReference>
<dbReference type="PANTHER" id="PTHR35202">
    <property type="entry name" value="TRANSMEMBRANE PROTEIN-RELATED"/>
    <property type="match status" value="1"/>
</dbReference>
<dbReference type="RefSeq" id="XP_004361576.1">
    <property type="nucleotide sequence ID" value="XM_004361519.1"/>
</dbReference>
<dbReference type="GO" id="GO:0004843">
    <property type="term" value="F:cysteine-type deubiquitinase activity"/>
    <property type="evidence" value="ECO:0007669"/>
    <property type="project" value="InterPro"/>
</dbReference>
<dbReference type="InterPro" id="IPR006615">
    <property type="entry name" value="Pept_C19_DUSP"/>
</dbReference>
<dbReference type="PROSITE" id="PS51283">
    <property type="entry name" value="DUSP"/>
    <property type="match status" value="1"/>
</dbReference>
<dbReference type="EMBL" id="GL883008">
    <property type="protein sequence ID" value="EGG23725.1"/>
    <property type="molecule type" value="Genomic_DNA"/>
</dbReference>
<name>F4PN35_CACFS</name>
<gene>
    <name evidence="3" type="ORF">DFA_05859</name>
</gene>
<dbReference type="InterPro" id="IPR011333">
    <property type="entry name" value="SKP1/BTB/POZ_sf"/>
</dbReference>
<sequence length="549" mass="62736">MLFNFWSLIPSTFKALTNFRRINDLYKHVQEQQKNVILYHLGHWVKLKVGGQPFIVRRRTLTWYPGSVFSSIAQYDKKTSMILSDLFKGQPFSMAPSGKPHVEQNIAVATQKTDEESSLDTKVESDQVVIQQHHQRNLNKNTMSDHASPYFKLEKDTDGYYMIDRDSALFGVVLNFLRTGELPDPLPSTIDARLLLLEAQFYHLKELQDRIKEIMMRKKRQDEKAIILNQEIAIATGHKQQIWFVVEKKWIDAWRQFIENQDELNHPPPSAVNNLSLYTVKGENQEPVLKDNLVYGVDYVCVTKEVWFLIEREYPMSGPMMLRTSPQIYSSPMYQSPFLFSFYLCTFIAYWFQIYVSDDGTIDSIRYIKYDGVKDCNNGDCETSSFSSSAKKASRNTIAVMTASLAFTVLAWIFTSVVCLFVMLSLVGILAKIPLPLGKVAKFLPILVTIFGLLAVLIFTGFGDASYRDCKREEDKYSSYYSNSTDSQCEQDKDDGYYSFILYKDLGNDQTFVRSPSTAWGCVTAATGLIIVGTILNFVAGKYDALTPN</sequence>
<keyword evidence="1" id="KW-1133">Transmembrane helix</keyword>
<evidence type="ECO:0000313" key="4">
    <source>
        <dbReference type="Proteomes" id="UP000007797"/>
    </source>
</evidence>
<evidence type="ECO:0000256" key="1">
    <source>
        <dbReference type="SAM" id="Phobius"/>
    </source>
</evidence>
<dbReference type="InterPro" id="IPR035927">
    <property type="entry name" value="DUSP-like_sf"/>
</dbReference>
<feature type="domain" description="DUSP" evidence="2">
    <location>
        <begin position="216"/>
        <end position="326"/>
    </location>
</feature>
<dbReference type="Gene3D" id="3.30.2230.10">
    <property type="entry name" value="DUSP-like"/>
    <property type="match status" value="1"/>
</dbReference>
<dbReference type="InterPro" id="IPR000210">
    <property type="entry name" value="BTB/POZ_dom"/>
</dbReference>
<keyword evidence="1" id="KW-0812">Transmembrane</keyword>
<dbReference type="SMART" id="SM00225">
    <property type="entry name" value="BTB"/>
    <property type="match status" value="1"/>
</dbReference>
<dbReference type="InterPro" id="IPR040291">
    <property type="entry name" value="DDB_G0287341-like"/>
</dbReference>
<keyword evidence="1" id="KW-0472">Membrane</keyword>
<dbReference type="SUPFAM" id="SSF143791">
    <property type="entry name" value="DUSP-like"/>
    <property type="match status" value="1"/>
</dbReference>
<dbReference type="GeneID" id="14875197"/>
<dbReference type="KEGG" id="dfa:DFA_05859"/>
<dbReference type="Gene3D" id="3.30.710.10">
    <property type="entry name" value="Potassium Channel Kv1.1, Chain A"/>
    <property type="match status" value="2"/>
</dbReference>
<feature type="transmembrane region" description="Helical" evidence="1">
    <location>
        <begin position="443"/>
        <end position="462"/>
    </location>
</feature>
<feature type="transmembrane region" description="Helical" evidence="1">
    <location>
        <begin position="519"/>
        <end position="540"/>
    </location>
</feature>
<dbReference type="Pfam" id="PF06337">
    <property type="entry name" value="DUSP"/>
    <property type="match status" value="1"/>
</dbReference>
<dbReference type="InterPro" id="IPR003131">
    <property type="entry name" value="T1-type_BTB"/>
</dbReference>
<feature type="transmembrane region" description="Helical" evidence="1">
    <location>
        <begin position="338"/>
        <end position="356"/>
    </location>
</feature>
<evidence type="ECO:0000313" key="3">
    <source>
        <dbReference type="EMBL" id="EGG23725.1"/>
    </source>
</evidence>
<dbReference type="AlphaFoldDB" id="F4PN35"/>